<name>A0A2A4YM15_UNCAE</name>
<dbReference type="Pfam" id="PF00117">
    <property type="entry name" value="GATase"/>
    <property type="match status" value="1"/>
</dbReference>
<dbReference type="EMBL" id="NVUU01000022">
    <property type="protein sequence ID" value="PCI95355.1"/>
    <property type="molecule type" value="Genomic_DNA"/>
</dbReference>
<dbReference type="SUPFAM" id="SSF52317">
    <property type="entry name" value="Class I glutamine amidotransferase-like"/>
    <property type="match status" value="1"/>
</dbReference>
<dbReference type="InterPro" id="IPR029062">
    <property type="entry name" value="Class_I_gatase-like"/>
</dbReference>
<dbReference type="AlphaFoldDB" id="A0A2A4YM15"/>
<dbReference type="NCBIfam" id="TIGR00566">
    <property type="entry name" value="trpG_papA"/>
    <property type="match status" value="1"/>
</dbReference>
<dbReference type="PRINTS" id="PR00097">
    <property type="entry name" value="ANTSNTHASEII"/>
</dbReference>
<dbReference type="GO" id="GO:0004049">
    <property type="term" value="F:anthranilate synthase activity"/>
    <property type="evidence" value="ECO:0007669"/>
    <property type="project" value="TreeGrafter"/>
</dbReference>
<dbReference type="CDD" id="cd01743">
    <property type="entry name" value="GATase1_Anthranilate_Synthase"/>
    <property type="match status" value="1"/>
</dbReference>
<dbReference type="PANTHER" id="PTHR43418">
    <property type="entry name" value="MULTIFUNCTIONAL TRYPTOPHAN BIOSYNTHESIS PROTEIN-RELATED"/>
    <property type="match status" value="1"/>
</dbReference>
<protein>
    <submittedName>
        <fullName evidence="3">Aminodeoxychorismate/anthranilate synthase component II</fullName>
    </submittedName>
</protein>
<feature type="domain" description="Glutamine amidotransferase" evidence="2">
    <location>
        <begin position="3"/>
        <end position="185"/>
    </location>
</feature>
<dbReference type="InterPro" id="IPR006221">
    <property type="entry name" value="TrpG/PapA_dom"/>
</dbReference>
<dbReference type="GO" id="GO:0005829">
    <property type="term" value="C:cytosol"/>
    <property type="evidence" value="ECO:0007669"/>
    <property type="project" value="TreeGrafter"/>
</dbReference>
<dbReference type="InterPro" id="IPR017926">
    <property type="entry name" value="GATASE"/>
</dbReference>
<evidence type="ECO:0000313" key="4">
    <source>
        <dbReference type="Proteomes" id="UP000217838"/>
    </source>
</evidence>
<dbReference type="InterPro" id="IPR050472">
    <property type="entry name" value="Anth_synth/Amidotransfase"/>
</dbReference>
<sequence>MIVLIDNYDSFTYNLYQMLAVAKQEVKVIRNDAASIAEIKALKPTGIVISPGPKTPKEAGITVDVIKAFIEEIPILGVCLGHQAMAYAFGGVVSKAEKIVHGKSTIVFHTRRGIFKGIKLPFNAGRYHSLIVTRDHLPEIFSIEAETPEGAIMAIRHIQHPCFGVQFHPESILTSEGDKILHNFVNICKEYKK</sequence>
<accession>A0A2A4YM15</accession>
<evidence type="ECO:0000313" key="3">
    <source>
        <dbReference type="EMBL" id="PCI95355.1"/>
    </source>
</evidence>
<dbReference type="Gene3D" id="3.40.50.880">
    <property type="match status" value="1"/>
</dbReference>
<dbReference type="PRINTS" id="PR00099">
    <property type="entry name" value="CPSGATASE"/>
</dbReference>
<proteinExistence type="predicted"/>
<dbReference type="PROSITE" id="PS51273">
    <property type="entry name" value="GATASE_TYPE_1"/>
    <property type="match status" value="1"/>
</dbReference>
<dbReference type="GO" id="GO:0000162">
    <property type="term" value="P:L-tryptophan biosynthetic process"/>
    <property type="evidence" value="ECO:0007669"/>
    <property type="project" value="TreeGrafter"/>
</dbReference>
<dbReference type="PRINTS" id="PR00096">
    <property type="entry name" value="GATASE"/>
</dbReference>
<dbReference type="FunFam" id="3.40.50.880:FF:000003">
    <property type="entry name" value="Anthranilate synthase component II"/>
    <property type="match status" value="1"/>
</dbReference>
<gene>
    <name evidence="3" type="ORF">COB11_02445</name>
</gene>
<evidence type="ECO:0000259" key="2">
    <source>
        <dbReference type="Pfam" id="PF00117"/>
    </source>
</evidence>
<comment type="caution">
    <text evidence="3">The sequence shown here is derived from an EMBL/GenBank/DDBJ whole genome shotgun (WGS) entry which is preliminary data.</text>
</comment>
<evidence type="ECO:0000256" key="1">
    <source>
        <dbReference type="ARBA" id="ARBA00022962"/>
    </source>
</evidence>
<reference evidence="4" key="1">
    <citation type="submission" date="2017-08" db="EMBL/GenBank/DDBJ databases">
        <title>A dynamic microbial community with high functional redundancy inhabits the cold, oxic subseafloor aquifer.</title>
        <authorList>
            <person name="Tully B.J."/>
            <person name="Wheat C.G."/>
            <person name="Glazer B.T."/>
            <person name="Huber J.A."/>
        </authorList>
    </citation>
    <scope>NUCLEOTIDE SEQUENCE [LARGE SCALE GENOMIC DNA]</scope>
</reference>
<keyword evidence="1" id="KW-0315">Glutamine amidotransferase</keyword>
<dbReference type="PANTHER" id="PTHR43418:SF4">
    <property type="entry name" value="MULTIFUNCTIONAL TRYPTOPHAN BIOSYNTHESIS PROTEIN"/>
    <property type="match status" value="1"/>
</dbReference>
<organism evidence="3 4">
    <name type="scientific">Aerophobetes bacterium</name>
    <dbReference type="NCBI Taxonomy" id="2030807"/>
    <lineage>
        <taxon>Bacteria</taxon>
        <taxon>Candidatus Aerophobota</taxon>
    </lineage>
</organism>
<dbReference type="Proteomes" id="UP000217838">
    <property type="component" value="Unassembled WGS sequence"/>
</dbReference>